<dbReference type="STRING" id="36807.Mlaev_02448"/>
<evidence type="ECO:0000313" key="2">
    <source>
        <dbReference type="EMBL" id="KXZ58745.1"/>
    </source>
</evidence>
<keyword evidence="1" id="KW-0812">Transmembrane</keyword>
<keyword evidence="1" id="KW-1133">Transmembrane helix</keyword>
<evidence type="ECO:0008006" key="4">
    <source>
        <dbReference type="Google" id="ProtNLM"/>
    </source>
</evidence>
<dbReference type="PANTHER" id="PTHR35007">
    <property type="entry name" value="INTEGRAL MEMBRANE PROTEIN-RELATED"/>
    <property type="match status" value="1"/>
</dbReference>
<protein>
    <recommendedName>
        <fullName evidence="4">Type II secretion system protein GspF domain-containing protein</fullName>
    </recommendedName>
</protein>
<organism evidence="2 3">
    <name type="scientific">Microbacterium laevaniformans</name>
    <dbReference type="NCBI Taxonomy" id="36807"/>
    <lineage>
        <taxon>Bacteria</taxon>
        <taxon>Bacillati</taxon>
        <taxon>Actinomycetota</taxon>
        <taxon>Actinomycetes</taxon>
        <taxon>Micrococcales</taxon>
        <taxon>Microbacteriaceae</taxon>
        <taxon>Microbacterium</taxon>
    </lineage>
</organism>
<accession>A0A150H9Q3</accession>
<dbReference type="PANTHER" id="PTHR35007:SF1">
    <property type="entry name" value="PILUS ASSEMBLY PROTEIN"/>
    <property type="match status" value="1"/>
</dbReference>
<dbReference type="Proteomes" id="UP000075357">
    <property type="component" value="Unassembled WGS sequence"/>
</dbReference>
<feature type="transmembrane region" description="Helical" evidence="1">
    <location>
        <begin position="6"/>
        <end position="24"/>
    </location>
</feature>
<dbReference type="AlphaFoldDB" id="A0A150H9Q3"/>
<dbReference type="EMBL" id="LRAD01000053">
    <property type="protein sequence ID" value="KXZ58745.1"/>
    <property type="molecule type" value="Genomic_DNA"/>
</dbReference>
<dbReference type="PATRIC" id="fig|36807.3.peg.2491"/>
<evidence type="ECO:0000313" key="3">
    <source>
        <dbReference type="Proteomes" id="UP000075357"/>
    </source>
</evidence>
<comment type="caution">
    <text evidence="2">The sequence shown here is derived from an EMBL/GenBank/DDBJ whole genome shotgun (WGS) entry which is preliminary data.</text>
</comment>
<feature type="transmembrane region" description="Helical" evidence="1">
    <location>
        <begin position="270"/>
        <end position="289"/>
    </location>
</feature>
<sequence>MWYFTLIPGALLGAGLALIIATLLPRQSKLSAVMERMGTTNTIADHSGTDLETRVGSWVHSRLPDLPGFTIPTKDLELVGTPVNNYLYQKARDALLLLIAPSFAGLALNMAGAPFVGGVAALSGLPLAILGWTGADRDLKKKATVARQEFARGVAIYLELVATERRRNAPVTRALENAATIGDSWVFVRIREELRRARFAGTPSWEALNNFADATGVPELAEVARISRSADESGSSIYETLRSTGKGMRVKLLNEEQTQANKLSDQFSSFAGFIVAMIAVGIIFTPLLFNLAST</sequence>
<gene>
    <name evidence="2" type="ORF">Mlaev_02448</name>
</gene>
<feature type="transmembrane region" description="Helical" evidence="1">
    <location>
        <begin position="117"/>
        <end position="135"/>
    </location>
</feature>
<dbReference type="RefSeq" id="WP_061683594.1">
    <property type="nucleotide sequence ID" value="NZ_LRAD01000053.1"/>
</dbReference>
<evidence type="ECO:0000256" key="1">
    <source>
        <dbReference type="SAM" id="Phobius"/>
    </source>
</evidence>
<reference evidence="2 3" key="1">
    <citation type="submission" date="2016-01" db="EMBL/GenBank/DDBJ databases">
        <title>Draft genome sequences of Microbacterium laevaniformans LCDC 91-0039 and the type strain of Microbacterium hominis LCDC 84-209.</title>
        <authorList>
            <person name="Bernier A.-M."/>
            <person name="Bernard K."/>
        </authorList>
    </citation>
    <scope>NUCLEOTIDE SEQUENCE [LARGE SCALE GENOMIC DNA]</scope>
    <source>
        <strain evidence="2 3">LCDC 91-0039</strain>
    </source>
</reference>
<keyword evidence="1" id="KW-0472">Membrane</keyword>
<keyword evidence="3" id="KW-1185">Reference proteome</keyword>
<name>A0A150H9Q3_9MICO</name>
<proteinExistence type="predicted"/>